<reference evidence="1 2" key="1">
    <citation type="journal article" date="2013" name="Mar. Genomics">
        <title>Expression of sulfatases in Rhodopirellula baltica and the diversity of sulfatases in the genus Rhodopirellula.</title>
        <authorList>
            <person name="Wegner C.E."/>
            <person name="Richter-Heitmann T."/>
            <person name="Klindworth A."/>
            <person name="Klockow C."/>
            <person name="Richter M."/>
            <person name="Achstetter T."/>
            <person name="Glockner F.O."/>
            <person name="Harder J."/>
        </authorList>
    </citation>
    <scope>NUCLEOTIDE SEQUENCE [LARGE SCALE GENOMIC DNA]</scope>
    <source>
        <strain evidence="1 2">SH398</strain>
    </source>
</reference>
<dbReference type="EMBL" id="ANOF01000060">
    <property type="protein sequence ID" value="EMI27693.1"/>
    <property type="molecule type" value="Genomic_DNA"/>
</dbReference>
<dbReference type="PATRIC" id="fig|1263868.3.peg.1874"/>
<gene>
    <name evidence="1" type="ORF">RESH_01729</name>
</gene>
<name>M5S7S5_9BACT</name>
<dbReference type="AlphaFoldDB" id="M5S7S5"/>
<proteinExistence type="predicted"/>
<protein>
    <submittedName>
        <fullName evidence="1">Uncharacterized protein</fullName>
    </submittedName>
</protein>
<accession>M5S7S5</accession>
<organism evidence="1 2">
    <name type="scientific">Rhodopirellula europaea SH398</name>
    <dbReference type="NCBI Taxonomy" id="1263868"/>
    <lineage>
        <taxon>Bacteria</taxon>
        <taxon>Pseudomonadati</taxon>
        <taxon>Planctomycetota</taxon>
        <taxon>Planctomycetia</taxon>
        <taxon>Pirellulales</taxon>
        <taxon>Pirellulaceae</taxon>
        <taxon>Rhodopirellula</taxon>
    </lineage>
</organism>
<evidence type="ECO:0000313" key="2">
    <source>
        <dbReference type="Proteomes" id="UP000011996"/>
    </source>
</evidence>
<dbReference type="Proteomes" id="UP000011996">
    <property type="component" value="Unassembled WGS sequence"/>
</dbReference>
<comment type="caution">
    <text evidence="1">The sequence shown here is derived from an EMBL/GenBank/DDBJ whole genome shotgun (WGS) entry which is preliminary data.</text>
</comment>
<sequence length="60" mass="6389">MLMMTSKRKSGKTKSKATNKSFRVAVLGKPTGIIQPRVQQVGPEGFGVIAVDCAKIARNG</sequence>
<evidence type="ECO:0000313" key="1">
    <source>
        <dbReference type="EMBL" id="EMI27693.1"/>
    </source>
</evidence>